<name>Q19651_CAEEL</name>
<dbReference type="InterPro" id="IPR000215">
    <property type="entry name" value="Serpin_fam"/>
</dbReference>
<dbReference type="PaxDb" id="6239-F20D6.3"/>
<evidence type="ECO:0000313" key="5">
    <source>
        <dbReference type="WormBase" id="F20D6.3"/>
    </source>
</evidence>
<dbReference type="InterPro" id="IPR042185">
    <property type="entry name" value="Serpin_sf_2"/>
</dbReference>
<dbReference type="WormBase" id="F20D6.3">
    <property type="protein sequence ID" value="CE51276"/>
    <property type="gene ID" value="WBGene00005649"/>
    <property type="gene designation" value="srp-8"/>
</dbReference>
<dbReference type="EMBL" id="BX284605">
    <property type="protein sequence ID" value="CCD68320.2"/>
    <property type="molecule type" value="Genomic_DNA"/>
</dbReference>
<dbReference type="STRING" id="6239.F20D6.3.1"/>
<dbReference type="RefSeq" id="NP_001309497.1">
    <property type="nucleotide sequence ID" value="NM_001322578.3"/>
</dbReference>
<accession>Q19651</accession>
<gene>
    <name evidence="3 5" type="primary">srp-8</name>
    <name evidence="3" type="ORF">CELE_F20D6.3</name>
    <name evidence="5" type="ORF">F20D6.3</name>
</gene>
<reference evidence="3 4" key="1">
    <citation type="journal article" date="1998" name="Science">
        <title>Genome sequence of the nematode C. elegans: a platform for investigating biology.</title>
        <authorList>
            <consortium name="The C. elegans sequencing consortium"/>
            <person name="Sulson J.E."/>
            <person name="Waterston R."/>
        </authorList>
    </citation>
    <scope>NUCLEOTIDE SEQUENCE [LARGE SCALE GENOMIC DNA]</scope>
    <source>
        <strain evidence="3 4">Bristol N2</strain>
    </source>
</reference>
<dbReference type="OrthoDB" id="9518664at2759"/>
<dbReference type="PANTHER" id="PTHR11461">
    <property type="entry name" value="SERINE PROTEASE INHIBITOR, SERPIN"/>
    <property type="match status" value="1"/>
</dbReference>
<dbReference type="SUPFAM" id="SSF56574">
    <property type="entry name" value="Serpins"/>
    <property type="match status" value="1"/>
</dbReference>
<dbReference type="SMART" id="SM00093">
    <property type="entry name" value="SERPIN"/>
    <property type="match status" value="1"/>
</dbReference>
<dbReference type="Reactome" id="R-CEL-416476">
    <property type="pathway name" value="G alpha (q) signalling events"/>
</dbReference>
<dbReference type="Reactome" id="R-CEL-2022377">
    <property type="pathway name" value="Metabolism of Angiotensinogen to Angiotensins"/>
</dbReference>
<dbReference type="InterPro" id="IPR023795">
    <property type="entry name" value="Serpin_CS"/>
</dbReference>
<evidence type="ECO:0000259" key="2">
    <source>
        <dbReference type="SMART" id="SM00093"/>
    </source>
</evidence>
<dbReference type="Reactome" id="R-CEL-194002">
    <property type="pathway name" value="Glucocorticoid biosynthesis"/>
</dbReference>
<dbReference type="InterPro" id="IPR023796">
    <property type="entry name" value="Serpin_dom"/>
</dbReference>
<dbReference type="SMR" id="Q19651"/>
<dbReference type="HOGENOM" id="CLU_023330_0_3_1"/>
<dbReference type="Reactome" id="R-CEL-9757110">
    <property type="pathway name" value="Prednisone ADME"/>
</dbReference>
<protein>
    <submittedName>
        <fullName evidence="3">Serpin domain-containing protein</fullName>
    </submittedName>
</protein>
<dbReference type="Reactome" id="R-CEL-8957275">
    <property type="pathway name" value="Post-translational protein phosphorylation"/>
</dbReference>
<dbReference type="CTD" id="191960"/>
<dbReference type="Pfam" id="PF00079">
    <property type="entry name" value="Serpin"/>
    <property type="match status" value="1"/>
</dbReference>
<feature type="domain" description="Serpin" evidence="2">
    <location>
        <begin position="18"/>
        <end position="372"/>
    </location>
</feature>
<dbReference type="MEROPS" id="I04.067"/>
<dbReference type="GO" id="GO:0004867">
    <property type="term" value="F:serine-type endopeptidase inhibitor activity"/>
    <property type="evidence" value="ECO:0007669"/>
    <property type="project" value="InterPro"/>
</dbReference>
<dbReference type="UCSC" id="F20D6.3">
    <property type="organism name" value="c. elegans"/>
</dbReference>
<dbReference type="KEGG" id="cel:CELE_F20D6.3"/>
<dbReference type="Reactome" id="R-CEL-140837">
    <property type="pathway name" value="Intrinsic Pathway of Fibrin Clot Formation"/>
</dbReference>
<dbReference type="Reactome" id="R-CEL-5694530">
    <property type="pathway name" value="Cargo concentration in the ER"/>
</dbReference>
<dbReference type="Gene3D" id="2.30.39.10">
    <property type="entry name" value="Alpha-1-antitrypsin, domain 1"/>
    <property type="match status" value="1"/>
</dbReference>
<dbReference type="Reactome" id="R-CEL-204005">
    <property type="pathway name" value="COPII-mediated vesicle transport"/>
</dbReference>
<dbReference type="PANTHER" id="PTHR11461:SF299">
    <property type="entry name" value="SERINE OR CYSTEINE PROTEASE INHIBITOR-RELATED"/>
    <property type="match status" value="1"/>
</dbReference>
<evidence type="ECO:0000256" key="1">
    <source>
        <dbReference type="RuleBase" id="RU000411"/>
    </source>
</evidence>
<sequence length="372" mass="42299">MSNDDKLHEFLSKSEAEFALKLLHQQDHSQSFVFSPIAISLALYSLYEAARGETRSQIHDCLFKNATDGEMVTHFSNVSTALSAMKKDPQVKICNHIICRNGIKTESLCLDKVKLLYNCEVSSHDLDNEKETIKTINKLIRENTDGHIKKINTKISIDKDQVVVFLSAACFEAQWQNKFHKLSTSKKEFFCTANSHRNIKFLHATGANRKYCENDKFQVLSLPYTDSSFEMTIFLPKEQFGLAEALKTLGTSTIQELKSNVSNYLVNVQIPIWRNETEIDLNSTLQAIGITKILNESAYIGNFAENVHISEFIHKAIIEVNENGTSPATNTKVITKRWREETGEIRDFIADHPFLYTIHYKNSILFMGVFAG</sequence>
<dbReference type="InterPro" id="IPR036186">
    <property type="entry name" value="Serpin_sf"/>
</dbReference>
<dbReference type="PIR" id="T16120">
    <property type="entry name" value="T16120"/>
</dbReference>
<dbReference type="Reactome" id="R-CEL-418594">
    <property type="pathway name" value="G alpha (i) signalling events"/>
</dbReference>
<dbReference type="Gene3D" id="3.30.497.10">
    <property type="entry name" value="Antithrombin, subunit I, domain 2"/>
    <property type="match status" value="1"/>
</dbReference>
<dbReference type="Reactome" id="R-CEL-375276">
    <property type="pathway name" value="Peptide ligand-binding receptors"/>
</dbReference>
<dbReference type="Reactome" id="R-CEL-114608">
    <property type="pathway name" value="Platelet degranulation"/>
</dbReference>
<dbReference type="AGR" id="WB:WBGene00005649"/>
<evidence type="ECO:0000313" key="3">
    <source>
        <dbReference type="EMBL" id="CCD68320.2"/>
    </source>
</evidence>
<dbReference type="InterPro" id="IPR042178">
    <property type="entry name" value="Serpin_sf_1"/>
</dbReference>
<organism evidence="3 4">
    <name type="scientific">Caenorhabditis elegans</name>
    <dbReference type="NCBI Taxonomy" id="6239"/>
    <lineage>
        <taxon>Eukaryota</taxon>
        <taxon>Metazoa</taxon>
        <taxon>Ecdysozoa</taxon>
        <taxon>Nematoda</taxon>
        <taxon>Chromadorea</taxon>
        <taxon>Rhabditida</taxon>
        <taxon>Rhabditina</taxon>
        <taxon>Rhabditomorpha</taxon>
        <taxon>Rhabditoidea</taxon>
        <taxon>Rhabditidae</taxon>
        <taxon>Peloderinae</taxon>
        <taxon>Caenorhabditis</taxon>
    </lineage>
</organism>
<dbReference type="GO" id="GO:0005615">
    <property type="term" value="C:extracellular space"/>
    <property type="evidence" value="ECO:0000318"/>
    <property type="project" value="GO_Central"/>
</dbReference>
<dbReference type="Proteomes" id="UP000001940">
    <property type="component" value="Chromosome V"/>
</dbReference>
<dbReference type="FunCoup" id="Q19651">
    <property type="interactions" value="210"/>
</dbReference>
<dbReference type="GeneID" id="191960"/>
<dbReference type="eggNOG" id="KOG2392">
    <property type="taxonomic scope" value="Eukaryota"/>
</dbReference>
<keyword evidence="4" id="KW-1185">Reference proteome</keyword>
<dbReference type="Bgee" id="WBGene00005649">
    <property type="expression patterns" value="Expressed in pharyngeal muscle cell (C elegans) and 2 other cell types or tissues"/>
</dbReference>
<dbReference type="Reactome" id="R-CEL-6798695">
    <property type="pathway name" value="Neutrophil degranulation"/>
</dbReference>
<dbReference type="Reactome" id="R-CEL-381426">
    <property type="pathway name" value="Regulation of Insulin-like Growth Factor (IGF) transport and uptake by Insulin-like Growth Factor Binding Proteins (IGFBPs)"/>
</dbReference>
<dbReference type="Reactome" id="R-CEL-140875">
    <property type="pathway name" value="Common Pathway of Fibrin Clot Formation"/>
</dbReference>
<comment type="similarity">
    <text evidence="1">Belongs to the serpin family.</text>
</comment>
<dbReference type="Reactome" id="R-CEL-75205">
    <property type="pathway name" value="Dissolution of Fibrin Clot"/>
</dbReference>
<dbReference type="InParanoid" id="Q19651"/>
<dbReference type="CDD" id="cd19581">
    <property type="entry name" value="serpinL_nematode"/>
    <property type="match status" value="1"/>
</dbReference>
<dbReference type="AlphaFoldDB" id="Q19651"/>
<evidence type="ECO:0000313" key="4">
    <source>
        <dbReference type="Proteomes" id="UP000001940"/>
    </source>
</evidence>
<proteinExistence type="inferred from homology"/>
<dbReference type="Reactome" id="R-CEL-8939242">
    <property type="pathway name" value="RUNX1 regulates transcription of genes involved in differentiation of keratinocytes"/>
</dbReference>
<dbReference type="PROSITE" id="PS00284">
    <property type="entry name" value="SERPIN"/>
    <property type="match status" value="1"/>
</dbReference>